<keyword evidence="3" id="KW-1185">Reference proteome</keyword>
<dbReference type="SUPFAM" id="SSF53335">
    <property type="entry name" value="S-adenosyl-L-methionine-dependent methyltransferases"/>
    <property type="match status" value="1"/>
</dbReference>
<dbReference type="GO" id="GO:0008168">
    <property type="term" value="F:methyltransferase activity"/>
    <property type="evidence" value="ECO:0007669"/>
    <property type="project" value="UniProtKB-KW"/>
</dbReference>
<dbReference type="PIRSF" id="PIRSF031679">
    <property type="entry name" value="Mtase_Alr7345_prd"/>
    <property type="match status" value="1"/>
</dbReference>
<evidence type="ECO:0000313" key="3">
    <source>
        <dbReference type="Proteomes" id="UP000194420"/>
    </source>
</evidence>
<keyword evidence="2" id="KW-0489">Methyltransferase</keyword>
<dbReference type="InterPro" id="IPR016980">
    <property type="entry name" value="S-AdoMet-dep_MeTrfase_Alr7345"/>
</dbReference>
<evidence type="ECO:0000313" key="2">
    <source>
        <dbReference type="EMBL" id="SMQ69335.1"/>
    </source>
</evidence>
<dbReference type="Proteomes" id="UP000194420">
    <property type="component" value="Unassembled WGS sequence"/>
</dbReference>
<reference evidence="3" key="1">
    <citation type="submission" date="2017-04" db="EMBL/GenBank/DDBJ databases">
        <authorList>
            <person name="Varghese N."/>
            <person name="Submissions S."/>
        </authorList>
    </citation>
    <scope>NUCLEOTIDE SEQUENCE [LARGE SCALE GENOMIC DNA]</scope>
</reference>
<feature type="signal peptide" evidence="1">
    <location>
        <begin position="1"/>
        <end position="23"/>
    </location>
</feature>
<protein>
    <submittedName>
        <fullName evidence="2">Predicted methyltransferase</fullName>
    </submittedName>
</protein>
<dbReference type="RefSeq" id="WP_159456619.1">
    <property type="nucleotide sequence ID" value="NZ_FXWG01000002.1"/>
</dbReference>
<gene>
    <name evidence="2" type="ORF">SAMN06297468_1535</name>
</gene>
<dbReference type="InterPro" id="IPR029063">
    <property type="entry name" value="SAM-dependent_MTases_sf"/>
</dbReference>
<accession>A0A1Y6F3B1</accession>
<keyword evidence="1" id="KW-0732">Signal</keyword>
<sequence length="248" mass="27374">MFRRPLSFTVAVAALAASFPLSAAPEDYAGIIADEARLDANRQLDENRRPAEVLDFAGFNEGQVVADYLAGAGYFSEMIATIVGPEGRVYPMNPVGFHNAEAWNAIGAMHENISPLIAANTHLQLAPGSVDAILTHLTFHDLYWESERFEYARLDVPSVLQNWHMALKPGGTVVVVDHYGPEGDTREVVERIHRIDPATVIGAMQRAGFELVDRSDALANPEDDLDTSVFDESVRGKTSRFMLKFRKM</sequence>
<dbReference type="EMBL" id="FXWG01000002">
    <property type="protein sequence ID" value="SMQ69335.1"/>
    <property type="molecule type" value="Genomic_DNA"/>
</dbReference>
<dbReference type="GO" id="GO:0032259">
    <property type="term" value="P:methylation"/>
    <property type="evidence" value="ECO:0007669"/>
    <property type="project" value="UniProtKB-KW"/>
</dbReference>
<proteinExistence type="predicted"/>
<dbReference type="OrthoDB" id="9342567at2"/>
<keyword evidence="2" id="KW-0808">Transferase</keyword>
<organism evidence="2 3">
    <name type="scientific">Altererythrobacter xiamenensis</name>
    <dbReference type="NCBI Taxonomy" id="1316679"/>
    <lineage>
        <taxon>Bacteria</taxon>
        <taxon>Pseudomonadati</taxon>
        <taxon>Pseudomonadota</taxon>
        <taxon>Alphaproteobacteria</taxon>
        <taxon>Sphingomonadales</taxon>
        <taxon>Erythrobacteraceae</taxon>
        <taxon>Altererythrobacter</taxon>
    </lineage>
</organism>
<dbReference type="AlphaFoldDB" id="A0A1Y6F3B1"/>
<evidence type="ECO:0000256" key="1">
    <source>
        <dbReference type="SAM" id="SignalP"/>
    </source>
</evidence>
<dbReference type="Gene3D" id="3.40.50.150">
    <property type="entry name" value="Vaccinia Virus protein VP39"/>
    <property type="match status" value="1"/>
</dbReference>
<name>A0A1Y6F3B1_9SPHN</name>
<feature type="chain" id="PRO_5013051560" evidence="1">
    <location>
        <begin position="24"/>
        <end position="248"/>
    </location>
</feature>